<sequence length="495" mass="56712">MASASKRTLPLEVDLLADERGGVIVNYQELAEKSPAAKEQNRYSEFKKLEIELRTERDARLLCEGQLEEIKKEKDRMETKKDEDIKRLQAMLCEGHVPIEDDFVKQTNTYSTDQQLKIIELREIIKCLDEKCANLTDKNCKLSEKVTSLEYQLSDWKSRSKTWETNYLDAQQKIDAQDRECFLLEQELAEAKERTVVSNKVDNDTSVELDYSDIIESLCPNENLESTVVDVLLQEKLQKISELEDKVESLESLLSQKAIELSEKDNKITRLSVKVQEYNVNIDDKLKEIKVLNNKIDSMKREQERLISDLRRELSNVQKQFAGYKENVANILQKSESDIILNEQFIKDLENGIEEISNILDGANKLLHEQLEHASSLEKQLPGTALLTEAANLLVLPVTCKNTTAELHKDRLVTGSRGRCVKLGDKWYTPIEFEALCGLKGHKHWKRSIRFGHLDLEDLQKVGILSLHPRSCSCSVCCDDDSAITRSGIREVQNN</sequence>
<comment type="caution">
    <text evidence="7">The sequence shown here is derived from an EMBL/GenBank/DDBJ whole genome shotgun (WGS) entry which is preliminary data.</text>
</comment>
<dbReference type="FunFam" id="3.10.390.10:FF:000004">
    <property type="entry name" value="Deformed epidermal autoregulatory factor 1"/>
    <property type="match status" value="1"/>
</dbReference>
<dbReference type="Proteomes" id="UP001378592">
    <property type="component" value="Unassembled WGS sequence"/>
</dbReference>
<dbReference type="GO" id="GO:0003677">
    <property type="term" value="F:DNA binding"/>
    <property type="evidence" value="ECO:0007669"/>
    <property type="project" value="UniProtKB-KW"/>
</dbReference>
<dbReference type="EMBL" id="JAZDUA010000857">
    <property type="protein sequence ID" value="KAK7789024.1"/>
    <property type="molecule type" value="Genomic_DNA"/>
</dbReference>
<accession>A0AAN9V609</accession>
<keyword evidence="3" id="KW-0804">Transcription</keyword>
<proteinExistence type="predicted"/>
<feature type="coiled-coil region" evidence="5">
    <location>
        <begin position="233"/>
        <end position="366"/>
    </location>
</feature>
<dbReference type="InterPro" id="IPR000770">
    <property type="entry name" value="SAND_dom"/>
</dbReference>
<evidence type="ECO:0000313" key="8">
    <source>
        <dbReference type="Proteomes" id="UP001378592"/>
    </source>
</evidence>
<name>A0AAN9V609_9ORTH</name>
<dbReference type="InterPro" id="IPR010919">
    <property type="entry name" value="SAND-like_dom_sf"/>
</dbReference>
<dbReference type="SUPFAM" id="SSF63763">
    <property type="entry name" value="SAND domain-like"/>
    <property type="match status" value="1"/>
</dbReference>
<dbReference type="Pfam" id="PF01342">
    <property type="entry name" value="SAND"/>
    <property type="match status" value="1"/>
</dbReference>
<reference evidence="7 8" key="1">
    <citation type="submission" date="2024-03" db="EMBL/GenBank/DDBJ databases">
        <title>The genome assembly and annotation of the cricket Gryllus longicercus Weissman &amp; Gray.</title>
        <authorList>
            <person name="Szrajer S."/>
            <person name="Gray D."/>
            <person name="Ylla G."/>
        </authorList>
    </citation>
    <scope>NUCLEOTIDE SEQUENCE [LARGE SCALE GENOMIC DNA]</scope>
    <source>
        <strain evidence="7">DAG 2021-001</strain>
        <tissue evidence="7">Whole body minus gut</tissue>
    </source>
</reference>
<evidence type="ECO:0000313" key="7">
    <source>
        <dbReference type="EMBL" id="KAK7789024.1"/>
    </source>
</evidence>
<dbReference type="Gene3D" id="1.10.287.1490">
    <property type="match status" value="1"/>
</dbReference>
<gene>
    <name evidence="7" type="ORF">R5R35_001697</name>
</gene>
<keyword evidence="2" id="KW-0805">Transcription regulation</keyword>
<dbReference type="Gene3D" id="3.10.390.10">
    <property type="entry name" value="SAND domain-like"/>
    <property type="match status" value="1"/>
</dbReference>
<keyword evidence="4" id="KW-0539">Nucleus</keyword>
<organism evidence="7 8">
    <name type="scientific">Gryllus longicercus</name>
    <dbReference type="NCBI Taxonomy" id="2509291"/>
    <lineage>
        <taxon>Eukaryota</taxon>
        <taxon>Metazoa</taxon>
        <taxon>Ecdysozoa</taxon>
        <taxon>Arthropoda</taxon>
        <taxon>Hexapoda</taxon>
        <taxon>Insecta</taxon>
        <taxon>Pterygota</taxon>
        <taxon>Neoptera</taxon>
        <taxon>Polyneoptera</taxon>
        <taxon>Orthoptera</taxon>
        <taxon>Ensifera</taxon>
        <taxon>Gryllidea</taxon>
        <taxon>Grylloidea</taxon>
        <taxon>Gryllidae</taxon>
        <taxon>Gryllinae</taxon>
        <taxon>Gryllus</taxon>
    </lineage>
</organism>
<dbReference type="PANTHER" id="PTHR10417">
    <property type="entry name" value="GLUCOCORTICOID MODULATORY ELEMENT-BINDING PROTEIN"/>
    <property type="match status" value="1"/>
</dbReference>
<keyword evidence="1" id="KW-0597">Phosphoprotein</keyword>
<keyword evidence="8" id="KW-1185">Reference proteome</keyword>
<evidence type="ECO:0000256" key="5">
    <source>
        <dbReference type="SAM" id="Coils"/>
    </source>
</evidence>
<dbReference type="GO" id="GO:0046872">
    <property type="term" value="F:metal ion binding"/>
    <property type="evidence" value="ECO:0007669"/>
    <property type="project" value="UniProtKB-KW"/>
</dbReference>
<feature type="coiled-coil region" evidence="5">
    <location>
        <begin position="60"/>
        <end position="87"/>
    </location>
</feature>
<keyword evidence="5" id="KW-0175">Coiled coil</keyword>
<feature type="domain" description="SAND" evidence="6">
    <location>
        <begin position="386"/>
        <end position="466"/>
    </location>
</feature>
<evidence type="ECO:0000256" key="1">
    <source>
        <dbReference type="ARBA" id="ARBA00022553"/>
    </source>
</evidence>
<dbReference type="PANTHER" id="PTHR10417:SF15">
    <property type="entry name" value="STERILE ALPHA MOTIF DOMAIN-CONTAINING 11"/>
    <property type="match status" value="1"/>
</dbReference>
<evidence type="ECO:0000259" key="6">
    <source>
        <dbReference type="PROSITE" id="PS50864"/>
    </source>
</evidence>
<protein>
    <recommendedName>
        <fullName evidence="6">SAND domain-containing protein</fullName>
    </recommendedName>
</protein>
<evidence type="ECO:0000256" key="4">
    <source>
        <dbReference type="ARBA" id="ARBA00023242"/>
    </source>
</evidence>
<evidence type="ECO:0000256" key="2">
    <source>
        <dbReference type="ARBA" id="ARBA00023015"/>
    </source>
</evidence>
<dbReference type="PROSITE" id="PS50864">
    <property type="entry name" value="SAND"/>
    <property type="match status" value="1"/>
</dbReference>
<dbReference type="AlphaFoldDB" id="A0AAN9V609"/>
<dbReference type="SMART" id="SM00258">
    <property type="entry name" value="SAND"/>
    <property type="match status" value="1"/>
</dbReference>
<evidence type="ECO:0000256" key="3">
    <source>
        <dbReference type="ARBA" id="ARBA00023163"/>
    </source>
</evidence>